<dbReference type="Proteomes" id="UP000774804">
    <property type="component" value="Unassembled WGS sequence"/>
</dbReference>
<sequence>MRLLHFLLVVAIALIANTDALSAQFAQTKSSTVASSDVLFSGHLTIEEDDGASEGRLLRVNKMVDDDTDKSSKEDVLVSDTEESGGVPPTLMNAVAKVSTPISSKVSSTNNWIKVTNWLTQRKSLDYARKALGVDDLSGAALRAHPNYKQYKFFVKLEETIRKGLDGCQIIYERRVGEA</sequence>
<dbReference type="EMBL" id="RCMI01001711">
    <property type="protein sequence ID" value="KAG2881986.1"/>
    <property type="molecule type" value="Genomic_DNA"/>
</dbReference>
<dbReference type="Proteomes" id="UP000251314">
    <property type="component" value="Unassembled WGS sequence"/>
</dbReference>
<name>A0A329SD57_9STRA</name>
<dbReference type="Proteomes" id="UP000736787">
    <property type="component" value="Unassembled WGS sequence"/>
</dbReference>
<evidence type="ECO:0000256" key="4">
    <source>
        <dbReference type="ARBA" id="ARBA00022729"/>
    </source>
</evidence>
<comment type="similarity">
    <text evidence="2 5">Belongs to the RxLR effector family.</text>
</comment>
<feature type="signal peptide" evidence="5">
    <location>
        <begin position="1"/>
        <end position="20"/>
    </location>
</feature>
<gene>
    <name evidence="11" type="ORF">PC110_g9089</name>
    <name evidence="6" type="ORF">PC113_g22184</name>
    <name evidence="7" type="ORF">PC115_g22079</name>
    <name evidence="8" type="ORF">PC117_g24636</name>
    <name evidence="9" type="ORF">PC118_g22177</name>
    <name evidence="10" type="ORF">PC129_g21677</name>
</gene>
<evidence type="ECO:0000313" key="8">
    <source>
        <dbReference type="EMBL" id="KAG2889659.1"/>
    </source>
</evidence>
<dbReference type="InterPro" id="IPR031825">
    <property type="entry name" value="RXLR"/>
</dbReference>
<comment type="caution">
    <text evidence="11">The sequence shown here is derived from an EMBL/GenBank/DDBJ whole genome shotgun (WGS) entry which is preliminary data.</text>
</comment>
<dbReference type="EMBL" id="RCMK01001702">
    <property type="protein sequence ID" value="KAG2889659.1"/>
    <property type="molecule type" value="Genomic_DNA"/>
</dbReference>
<dbReference type="EMBL" id="MJFZ01000196">
    <property type="protein sequence ID" value="RAW34590.1"/>
    <property type="molecule type" value="Genomic_DNA"/>
</dbReference>
<dbReference type="Proteomes" id="UP000735874">
    <property type="component" value="Unassembled WGS sequence"/>
</dbReference>
<keyword evidence="12" id="KW-1185">Reference proteome</keyword>
<reference evidence="11 12" key="1">
    <citation type="submission" date="2018-01" db="EMBL/GenBank/DDBJ databases">
        <title>Draft genome of the strawberry crown rot pathogen Phytophthora cactorum.</title>
        <authorList>
            <person name="Armitage A.D."/>
            <person name="Lysoe E."/>
            <person name="Nellist C.F."/>
            <person name="Harrison R.J."/>
            <person name="Brurberg M.B."/>
        </authorList>
    </citation>
    <scope>NUCLEOTIDE SEQUENCE [LARGE SCALE GENOMIC DNA]</scope>
    <source>
        <strain evidence="11 12">10300</strain>
    </source>
</reference>
<evidence type="ECO:0000256" key="1">
    <source>
        <dbReference type="ARBA" id="ARBA00004613"/>
    </source>
</evidence>
<evidence type="ECO:0000313" key="10">
    <source>
        <dbReference type="EMBL" id="KAG3206715.1"/>
    </source>
</evidence>
<proteinExistence type="inferred from homology"/>
<dbReference type="EMBL" id="RCMG01001613">
    <property type="protein sequence ID" value="KAG2823417.1"/>
    <property type="molecule type" value="Genomic_DNA"/>
</dbReference>
<organism evidence="11 12">
    <name type="scientific">Phytophthora cactorum</name>
    <dbReference type="NCBI Taxonomy" id="29920"/>
    <lineage>
        <taxon>Eukaryota</taxon>
        <taxon>Sar</taxon>
        <taxon>Stramenopiles</taxon>
        <taxon>Oomycota</taxon>
        <taxon>Peronosporomycetes</taxon>
        <taxon>Peronosporales</taxon>
        <taxon>Peronosporaceae</taxon>
        <taxon>Phytophthora</taxon>
    </lineage>
</organism>
<dbReference type="VEuPathDB" id="FungiDB:PC110_g9089"/>
<feature type="chain" id="PRO_5044947957" description="RxLR effector protein" evidence="5">
    <location>
        <begin position="21"/>
        <end position="179"/>
    </location>
</feature>
<dbReference type="EMBL" id="RCML01001671">
    <property type="protein sequence ID" value="KAG2961039.1"/>
    <property type="molecule type" value="Genomic_DNA"/>
</dbReference>
<evidence type="ECO:0000313" key="6">
    <source>
        <dbReference type="EMBL" id="KAG2823417.1"/>
    </source>
</evidence>
<reference evidence="6" key="2">
    <citation type="submission" date="2018-10" db="EMBL/GenBank/DDBJ databases">
        <title>Effector identification in a new, highly contiguous assembly of the strawberry crown rot pathogen Phytophthora cactorum.</title>
        <authorList>
            <person name="Armitage A.D."/>
            <person name="Nellist C.F."/>
            <person name="Bates H."/>
            <person name="Vickerstaff R.J."/>
            <person name="Harrison R.J."/>
        </authorList>
    </citation>
    <scope>NUCLEOTIDE SEQUENCE</scope>
    <source>
        <strain evidence="6">15-7</strain>
        <strain evidence="7">4032</strain>
        <strain evidence="8">4040</strain>
        <strain evidence="9">P415</strain>
        <strain evidence="10">P421</strain>
    </source>
</reference>
<evidence type="ECO:0000256" key="3">
    <source>
        <dbReference type="ARBA" id="ARBA00022525"/>
    </source>
</evidence>
<accession>A0A329SD57</accession>
<dbReference type="EMBL" id="RCMV01001800">
    <property type="protein sequence ID" value="KAG3206715.1"/>
    <property type="molecule type" value="Genomic_DNA"/>
</dbReference>
<evidence type="ECO:0000313" key="7">
    <source>
        <dbReference type="EMBL" id="KAG2881986.1"/>
    </source>
</evidence>
<dbReference type="Proteomes" id="UP000697107">
    <property type="component" value="Unassembled WGS sequence"/>
</dbReference>
<evidence type="ECO:0000313" key="9">
    <source>
        <dbReference type="EMBL" id="KAG2961039.1"/>
    </source>
</evidence>
<keyword evidence="3 5" id="KW-0964">Secreted</keyword>
<comment type="subcellular location">
    <subcellularLocation>
        <location evidence="1 5">Secreted</location>
    </subcellularLocation>
</comment>
<dbReference type="Proteomes" id="UP000760860">
    <property type="component" value="Unassembled WGS sequence"/>
</dbReference>
<dbReference type="OrthoDB" id="10280721at2759"/>
<evidence type="ECO:0000313" key="11">
    <source>
        <dbReference type="EMBL" id="RAW34590.1"/>
    </source>
</evidence>
<evidence type="ECO:0000256" key="5">
    <source>
        <dbReference type="RuleBase" id="RU367124"/>
    </source>
</evidence>
<dbReference type="AlphaFoldDB" id="A0A329SD57"/>
<dbReference type="Pfam" id="PF16810">
    <property type="entry name" value="RXLR"/>
    <property type="match status" value="1"/>
</dbReference>
<protein>
    <recommendedName>
        <fullName evidence="5">RxLR effector protein</fullName>
    </recommendedName>
</protein>
<comment type="function">
    <text evidence="5">Effector that suppresses plant defense responses during pathogen infection.</text>
</comment>
<comment type="domain">
    <text evidence="5">The RxLR-dEER motif acts to carry the protein into the host cell cytoplasm through binding to cell surface phosphatidylinositol-3-phosphate.</text>
</comment>
<evidence type="ECO:0000256" key="2">
    <source>
        <dbReference type="ARBA" id="ARBA00010400"/>
    </source>
</evidence>
<keyword evidence="4 5" id="KW-0732">Signal</keyword>
<evidence type="ECO:0000313" key="12">
    <source>
        <dbReference type="Proteomes" id="UP000251314"/>
    </source>
</evidence>